<protein>
    <submittedName>
        <fullName evidence="3">AMP-binding protein</fullName>
    </submittedName>
</protein>
<evidence type="ECO:0000259" key="2">
    <source>
        <dbReference type="Pfam" id="PF00501"/>
    </source>
</evidence>
<dbReference type="InterPro" id="IPR045851">
    <property type="entry name" value="AMP-bd_C_sf"/>
</dbReference>
<reference evidence="3" key="2">
    <citation type="journal article" date="2021" name="PeerJ">
        <title>Extensive microbial diversity within the chicken gut microbiome revealed by metagenomics and culture.</title>
        <authorList>
            <person name="Gilroy R."/>
            <person name="Ravi A."/>
            <person name="Getino M."/>
            <person name="Pursley I."/>
            <person name="Horton D.L."/>
            <person name="Alikhan N.F."/>
            <person name="Baker D."/>
            <person name="Gharbi K."/>
            <person name="Hall N."/>
            <person name="Watson M."/>
            <person name="Adriaenssens E.M."/>
            <person name="Foster-Nyarko E."/>
            <person name="Jarju S."/>
            <person name="Secka A."/>
            <person name="Antonio M."/>
            <person name="Oren A."/>
            <person name="Chaudhuri R.R."/>
            <person name="La Ragione R."/>
            <person name="Hildebrand F."/>
            <person name="Pallen M.J."/>
        </authorList>
    </citation>
    <scope>NUCLEOTIDE SEQUENCE</scope>
    <source>
        <strain evidence="3">ChiHecec2B26-709</strain>
    </source>
</reference>
<dbReference type="PANTHER" id="PTHR43272">
    <property type="entry name" value="LONG-CHAIN-FATTY-ACID--COA LIGASE"/>
    <property type="match status" value="1"/>
</dbReference>
<dbReference type="Gene3D" id="3.40.50.12780">
    <property type="entry name" value="N-terminal domain of ligase-like"/>
    <property type="match status" value="1"/>
</dbReference>
<organism evidence="3 4">
    <name type="scientific">Candidatus Cryptobacteroides merdipullorum</name>
    <dbReference type="NCBI Taxonomy" id="2840771"/>
    <lineage>
        <taxon>Bacteria</taxon>
        <taxon>Pseudomonadati</taxon>
        <taxon>Bacteroidota</taxon>
        <taxon>Bacteroidia</taxon>
        <taxon>Bacteroidales</taxon>
        <taxon>Candidatus Cryptobacteroides</taxon>
    </lineage>
</organism>
<comment type="catalytic activity">
    <reaction evidence="1">
        <text>a long-chain fatty acid + ATP + CoA = a long-chain fatty acyl-CoA + AMP + diphosphate</text>
        <dbReference type="Rhea" id="RHEA:15421"/>
        <dbReference type="ChEBI" id="CHEBI:30616"/>
        <dbReference type="ChEBI" id="CHEBI:33019"/>
        <dbReference type="ChEBI" id="CHEBI:57287"/>
        <dbReference type="ChEBI" id="CHEBI:57560"/>
        <dbReference type="ChEBI" id="CHEBI:83139"/>
        <dbReference type="ChEBI" id="CHEBI:456215"/>
        <dbReference type="EC" id="6.2.1.3"/>
    </reaction>
    <physiologicalReaction direction="left-to-right" evidence="1">
        <dbReference type="Rhea" id="RHEA:15422"/>
    </physiologicalReaction>
</comment>
<comment type="caution">
    <text evidence="3">The sequence shown here is derived from an EMBL/GenBank/DDBJ whole genome shotgun (WGS) entry which is preliminary data.</text>
</comment>
<evidence type="ECO:0000313" key="4">
    <source>
        <dbReference type="Proteomes" id="UP000886881"/>
    </source>
</evidence>
<dbReference type="InterPro" id="IPR000873">
    <property type="entry name" value="AMP-dep_synth/lig_dom"/>
</dbReference>
<dbReference type="PANTHER" id="PTHR43272:SF52">
    <property type="entry name" value="AMP-DEPENDENT SYNTHETASE_LIGASE DOMAIN-CONTAINING PROTEIN"/>
    <property type="match status" value="1"/>
</dbReference>
<dbReference type="SUPFAM" id="SSF56801">
    <property type="entry name" value="Acetyl-CoA synthetase-like"/>
    <property type="match status" value="1"/>
</dbReference>
<sequence length="552" mass="61439">MDILTQKDNFILTFENSVKECWDRPALDDYKVSSINYGELAREIETNVLFWKAAGLKKDDRIAINAKSSSNWAKIFLSSQVGEFVSVQIFPGFTPADTANMVNHSETRVLYTEKAIFEHINFEDIPEVIGVIDIKTGELLASRGNFADIYANRGKLFDEAHPDGLKPEDIHYPDRPLDSLAAIMYTSGSTGNPKGVMLTNRNFTANVYLIPKHFPYRREDNYVSVLPYAHIFGMVYDMLTPLCLGMHLVVLCLPPVPAYLKPALAEFKPHVFFAVPLILTKLIEDTIGEFIHSKTGAAKLADYGSNPDFCKALATIFMEALGGNIGIFVTGGAAIPEQFEKLFVEQLKLPFVTGYGMTEAAPTICLGHKGRYKLRECGEYIDECVDLKIDSPDPENIPGEILIKGHVLFAGYYKNEEATKAVFTDDGWFRTGDLATMDKDHSVFIVGRSKSMILTPNGQNIYPEEIEVVLNALPGVAESLIVNRNDRLVALIVPDQNQLGDMDASGLKSIMDANIEALNKKIPAYSHVSGYEIRFEPFAKTPKGSIRRFMYA</sequence>
<gene>
    <name evidence="3" type="ORF">IAC35_04965</name>
</gene>
<dbReference type="PROSITE" id="PS00455">
    <property type="entry name" value="AMP_BINDING"/>
    <property type="match status" value="1"/>
</dbReference>
<accession>A0A9D1GN30</accession>
<evidence type="ECO:0000256" key="1">
    <source>
        <dbReference type="ARBA" id="ARBA00024484"/>
    </source>
</evidence>
<proteinExistence type="predicted"/>
<dbReference type="Pfam" id="PF23562">
    <property type="entry name" value="AMP-binding_C_3"/>
    <property type="match status" value="1"/>
</dbReference>
<reference evidence="3" key="1">
    <citation type="submission" date="2020-10" db="EMBL/GenBank/DDBJ databases">
        <authorList>
            <person name="Gilroy R."/>
        </authorList>
    </citation>
    <scope>NUCLEOTIDE SEQUENCE</scope>
    <source>
        <strain evidence="3">ChiHecec2B26-709</strain>
    </source>
</reference>
<dbReference type="EMBL" id="DVLC01000094">
    <property type="protein sequence ID" value="HIT47191.1"/>
    <property type="molecule type" value="Genomic_DNA"/>
</dbReference>
<dbReference type="InterPro" id="IPR042099">
    <property type="entry name" value="ANL_N_sf"/>
</dbReference>
<dbReference type="GO" id="GO:0004467">
    <property type="term" value="F:long-chain fatty acid-CoA ligase activity"/>
    <property type="evidence" value="ECO:0007669"/>
    <property type="project" value="UniProtKB-EC"/>
</dbReference>
<dbReference type="InterPro" id="IPR020845">
    <property type="entry name" value="AMP-binding_CS"/>
</dbReference>
<dbReference type="AlphaFoldDB" id="A0A9D1GN30"/>
<dbReference type="GO" id="GO:0016020">
    <property type="term" value="C:membrane"/>
    <property type="evidence" value="ECO:0007669"/>
    <property type="project" value="TreeGrafter"/>
</dbReference>
<evidence type="ECO:0000313" key="3">
    <source>
        <dbReference type="EMBL" id="HIT47191.1"/>
    </source>
</evidence>
<dbReference type="Proteomes" id="UP000886881">
    <property type="component" value="Unassembled WGS sequence"/>
</dbReference>
<name>A0A9D1GN30_9BACT</name>
<feature type="domain" description="AMP-dependent synthetase/ligase" evidence="2">
    <location>
        <begin position="14"/>
        <end position="413"/>
    </location>
</feature>
<dbReference type="Gene3D" id="3.30.300.30">
    <property type="match status" value="1"/>
</dbReference>
<dbReference type="Pfam" id="PF00501">
    <property type="entry name" value="AMP-binding"/>
    <property type="match status" value="1"/>
</dbReference>